<dbReference type="AlphaFoldDB" id="A0AAJ2VZT7"/>
<dbReference type="InterPro" id="IPR011990">
    <property type="entry name" value="TPR-like_helical_dom_sf"/>
</dbReference>
<proteinExistence type="predicted"/>
<dbReference type="InterPro" id="IPR050767">
    <property type="entry name" value="Sel1_AlgK"/>
</dbReference>
<dbReference type="GO" id="GO:0036503">
    <property type="term" value="P:ERAD pathway"/>
    <property type="evidence" value="ECO:0007669"/>
    <property type="project" value="TreeGrafter"/>
</dbReference>
<dbReference type="InterPro" id="IPR006597">
    <property type="entry name" value="Sel1-like"/>
</dbReference>
<dbReference type="Proteomes" id="UP001278738">
    <property type="component" value="Unassembled WGS sequence"/>
</dbReference>
<evidence type="ECO:0000313" key="2">
    <source>
        <dbReference type="EMBL" id="MDX6187679.1"/>
    </source>
</evidence>
<dbReference type="PANTHER" id="PTHR11102:SF147">
    <property type="entry name" value="SEL1L ADAPTOR SUBUNIT OF ERAD E3 UBIQUITIN LIGASE"/>
    <property type="match status" value="1"/>
</dbReference>
<sequence length="230" mass="26500">MTLYYASEALRCDEFVPNKKQWLKEAIANNNQDAILAKVKSLPYMGTESIGQLEKVANLGNLDAMIILAMWYSRKNNYKGLVGGEDQEKSLKWFNKAAGAGSPNAMYFLGMIYKYKQITRDKYEQPLFIKYDIAPDERFALNWFIKADQPNYKESIYSRSESSTHTYLASSSYNVPSACYEIFLLYKNGKVVKDKAKAIEMKSKVKYLGMSGSYKDDNRINEKFSDIKRY</sequence>
<gene>
    <name evidence="1" type="ORF">SGQ18_18160</name>
    <name evidence="2" type="ORF">SGQ44_18130</name>
</gene>
<dbReference type="EMBL" id="JAWXVH010000018">
    <property type="protein sequence ID" value="MDX6187679.1"/>
    <property type="molecule type" value="Genomic_DNA"/>
</dbReference>
<dbReference type="SMART" id="SM00671">
    <property type="entry name" value="SEL1"/>
    <property type="match status" value="2"/>
</dbReference>
<organism evidence="2 3">
    <name type="scientific">Flavobacterium flavipigmentatum</name>
    <dbReference type="NCBI Taxonomy" id="2893884"/>
    <lineage>
        <taxon>Bacteria</taxon>
        <taxon>Pseudomonadati</taxon>
        <taxon>Bacteroidota</taxon>
        <taxon>Flavobacteriia</taxon>
        <taxon>Flavobacteriales</taxon>
        <taxon>Flavobacteriaceae</taxon>
        <taxon>Flavobacterium</taxon>
    </lineage>
</organism>
<evidence type="ECO:0000313" key="1">
    <source>
        <dbReference type="EMBL" id="MDX6184085.1"/>
    </source>
</evidence>
<keyword evidence="4" id="KW-1185">Reference proteome</keyword>
<dbReference type="SUPFAM" id="SSF81901">
    <property type="entry name" value="HCP-like"/>
    <property type="match status" value="1"/>
</dbReference>
<evidence type="ECO:0000313" key="4">
    <source>
        <dbReference type="Proteomes" id="UP001278738"/>
    </source>
</evidence>
<comment type="caution">
    <text evidence="2">The sequence shown here is derived from an EMBL/GenBank/DDBJ whole genome shotgun (WGS) entry which is preliminary data.</text>
</comment>
<dbReference type="Gene3D" id="1.25.40.10">
    <property type="entry name" value="Tetratricopeptide repeat domain"/>
    <property type="match status" value="1"/>
</dbReference>
<evidence type="ECO:0008006" key="5">
    <source>
        <dbReference type="Google" id="ProtNLM"/>
    </source>
</evidence>
<protein>
    <recommendedName>
        <fullName evidence="5">Sel1 repeat family protein</fullName>
    </recommendedName>
</protein>
<accession>A0AAJ2VZT7</accession>
<dbReference type="RefSeq" id="WP_229975191.1">
    <property type="nucleotide sequence ID" value="NZ_CP087133.1"/>
</dbReference>
<dbReference type="Proteomes" id="UP001270053">
    <property type="component" value="Unassembled WGS sequence"/>
</dbReference>
<dbReference type="EMBL" id="JAWXVG010000016">
    <property type="protein sequence ID" value="MDX6184085.1"/>
    <property type="molecule type" value="Genomic_DNA"/>
</dbReference>
<reference evidence="2 4" key="1">
    <citation type="submission" date="2023-11" db="EMBL/GenBank/DDBJ databases">
        <title>Unpublished Manusciprt.</title>
        <authorList>
            <person name="Saticioglu I.B."/>
            <person name="Ay H."/>
            <person name="Ajmi N."/>
            <person name="Altun S."/>
            <person name="Duman M."/>
        </authorList>
    </citation>
    <scope>NUCLEOTIDE SEQUENCE</scope>
    <source>
        <strain evidence="1 4">Fl-33</strain>
        <strain evidence="2">Fl-77</strain>
    </source>
</reference>
<dbReference type="PANTHER" id="PTHR11102">
    <property type="entry name" value="SEL-1-LIKE PROTEIN"/>
    <property type="match status" value="1"/>
</dbReference>
<evidence type="ECO:0000313" key="3">
    <source>
        <dbReference type="Proteomes" id="UP001270053"/>
    </source>
</evidence>
<name>A0AAJ2VZT7_9FLAO</name>